<gene>
    <name evidence="1" type="ORF">G2W53_036472</name>
</gene>
<accession>A0A834T507</accession>
<sequence length="24" mass="2420">MARLPSSLAVILAPHGASWKTGVG</sequence>
<evidence type="ECO:0000313" key="2">
    <source>
        <dbReference type="Proteomes" id="UP000634136"/>
    </source>
</evidence>
<name>A0A834T507_9FABA</name>
<dbReference type="Proteomes" id="UP000634136">
    <property type="component" value="Unassembled WGS sequence"/>
</dbReference>
<dbReference type="EMBL" id="JAAIUW010000011">
    <property type="protein sequence ID" value="KAF7809729.1"/>
    <property type="molecule type" value="Genomic_DNA"/>
</dbReference>
<protein>
    <submittedName>
        <fullName evidence="1">Uncharacterized protein</fullName>
    </submittedName>
</protein>
<reference evidence="1" key="1">
    <citation type="submission" date="2020-09" db="EMBL/GenBank/DDBJ databases">
        <title>Genome-Enabled Discovery of Anthraquinone Biosynthesis in Senna tora.</title>
        <authorList>
            <person name="Kang S.-H."/>
            <person name="Pandey R.P."/>
            <person name="Lee C.-M."/>
            <person name="Sim J.-S."/>
            <person name="Jeong J.-T."/>
            <person name="Choi B.-S."/>
            <person name="Jung M."/>
            <person name="Ginzburg D."/>
            <person name="Zhao K."/>
            <person name="Won S.Y."/>
            <person name="Oh T.-J."/>
            <person name="Yu Y."/>
            <person name="Kim N.-H."/>
            <person name="Lee O.R."/>
            <person name="Lee T.-H."/>
            <person name="Bashyal P."/>
            <person name="Kim T.-S."/>
            <person name="Lee W.-H."/>
            <person name="Kawkins C."/>
            <person name="Kim C.-K."/>
            <person name="Kim J.S."/>
            <person name="Ahn B.O."/>
            <person name="Rhee S.Y."/>
            <person name="Sohng J.K."/>
        </authorList>
    </citation>
    <scope>NUCLEOTIDE SEQUENCE</scope>
    <source>
        <tissue evidence="1">Leaf</tissue>
    </source>
</reference>
<comment type="caution">
    <text evidence="1">The sequence shown here is derived from an EMBL/GenBank/DDBJ whole genome shotgun (WGS) entry which is preliminary data.</text>
</comment>
<dbReference type="AlphaFoldDB" id="A0A834T507"/>
<keyword evidence="2" id="KW-1185">Reference proteome</keyword>
<evidence type="ECO:0000313" key="1">
    <source>
        <dbReference type="EMBL" id="KAF7809729.1"/>
    </source>
</evidence>
<proteinExistence type="predicted"/>
<organism evidence="1 2">
    <name type="scientific">Senna tora</name>
    <dbReference type="NCBI Taxonomy" id="362788"/>
    <lineage>
        <taxon>Eukaryota</taxon>
        <taxon>Viridiplantae</taxon>
        <taxon>Streptophyta</taxon>
        <taxon>Embryophyta</taxon>
        <taxon>Tracheophyta</taxon>
        <taxon>Spermatophyta</taxon>
        <taxon>Magnoliopsida</taxon>
        <taxon>eudicotyledons</taxon>
        <taxon>Gunneridae</taxon>
        <taxon>Pentapetalae</taxon>
        <taxon>rosids</taxon>
        <taxon>fabids</taxon>
        <taxon>Fabales</taxon>
        <taxon>Fabaceae</taxon>
        <taxon>Caesalpinioideae</taxon>
        <taxon>Cassia clade</taxon>
        <taxon>Senna</taxon>
    </lineage>
</organism>